<evidence type="ECO:0000256" key="2">
    <source>
        <dbReference type="SAM" id="MobiDB-lite"/>
    </source>
</evidence>
<dbReference type="InterPro" id="IPR013083">
    <property type="entry name" value="Znf_RING/FYVE/PHD"/>
</dbReference>
<dbReference type="Proteomes" id="UP000030748">
    <property type="component" value="Unassembled WGS sequence"/>
</dbReference>
<dbReference type="KEGG" id="egt:105976848"/>
<feature type="compositionally biased region" description="Acidic residues" evidence="2">
    <location>
        <begin position="30"/>
        <end position="53"/>
    </location>
</feature>
<evidence type="ECO:0000256" key="1">
    <source>
        <dbReference type="PROSITE-ProRule" id="PRU00175"/>
    </source>
</evidence>
<dbReference type="SMART" id="SM00184">
    <property type="entry name" value="RING"/>
    <property type="match status" value="1"/>
</dbReference>
<dbReference type="AlphaFoldDB" id="A0A022PXN8"/>
<dbReference type="PANTHER" id="PTHR46400">
    <property type="entry name" value="RING/U-BOX SUPERFAMILY PROTEIN"/>
    <property type="match status" value="1"/>
</dbReference>
<dbReference type="SUPFAM" id="SSF57850">
    <property type="entry name" value="RING/U-box"/>
    <property type="match status" value="1"/>
</dbReference>
<name>A0A022PXN8_ERYGU</name>
<keyword evidence="1" id="KW-0862">Zinc</keyword>
<feature type="domain" description="RING-type" evidence="3">
    <location>
        <begin position="137"/>
        <end position="178"/>
    </location>
</feature>
<dbReference type="GO" id="GO:0004842">
    <property type="term" value="F:ubiquitin-protein transferase activity"/>
    <property type="evidence" value="ECO:0000318"/>
    <property type="project" value="GO_Central"/>
</dbReference>
<dbReference type="Gene3D" id="3.30.40.10">
    <property type="entry name" value="Zinc/RING finger domain, C3HC4 (zinc finger)"/>
    <property type="match status" value="1"/>
</dbReference>
<dbReference type="InterPro" id="IPR033276">
    <property type="entry name" value="BB"/>
</dbReference>
<keyword evidence="1" id="KW-0863">Zinc-finger</keyword>
<dbReference type="OMA" id="CTICAIC"/>
<dbReference type="PhylomeDB" id="A0A022PXN8"/>
<dbReference type="Pfam" id="PF13639">
    <property type="entry name" value="zf-RING_2"/>
    <property type="match status" value="1"/>
</dbReference>
<keyword evidence="5" id="KW-1185">Reference proteome</keyword>
<dbReference type="GO" id="GO:0046621">
    <property type="term" value="P:negative regulation of organ growth"/>
    <property type="evidence" value="ECO:0007669"/>
    <property type="project" value="InterPro"/>
</dbReference>
<organism evidence="4 5">
    <name type="scientific">Erythranthe guttata</name>
    <name type="common">Yellow monkey flower</name>
    <name type="synonym">Mimulus guttatus</name>
    <dbReference type="NCBI Taxonomy" id="4155"/>
    <lineage>
        <taxon>Eukaryota</taxon>
        <taxon>Viridiplantae</taxon>
        <taxon>Streptophyta</taxon>
        <taxon>Embryophyta</taxon>
        <taxon>Tracheophyta</taxon>
        <taxon>Spermatophyta</taxon>
        <taxon>Magnoliopsida</taxon>
        <taxon>eudicotyledons</taxon>
        <taxon>Gunneridae</taxon>
        <taxon>Pentapetalae</taxon>
        <taxon>asterids</taxon>
        <taxon>lamiids</taxon>
        <taxon>Lamiales</taxon>
        <taxon>Phrymaceae</taxon>
        <taxon>Erythranthe</taxon>
    </lineage>
</organism>
<dbReference type="InterPro" id="IPR001841">
    <property type="entry name" value="Znf_RING"/>
</dbReference>
<dbReference type="PANTHER" id="PTHR46400:SF8">
    <property type="entry name" value="E3 UBIQUITIN LIGASE BIG BROTHER-RELATED-LIKE ISOFORM X1"/>
    <property type="match status" value="1"/>
</dbReference>
<keyword evidence="1" id="KW-0479">Metal-binding</keyword>
<dbReference type="GO" id="GO:0016567">
    <property type="term" value="P:protein ubiquitination"/>
    <property type="evidence" value="ECO:0007669"/>
    <property type="project" value="InterPro"/>
</dbReference>
<accession>A0A022PXN8</accession>
<dbReference type="OrthoDB" id="8062037at2759"/>
<dbReference type="PROSITE" id="PS50089">
    <property type="entry name" value="ZF_RING_2"/>
    <property type="match status" value="1"/>
</dbReference>
<dbReference type="STRING" id="4155.A0A022PXN8"/>
<protein>
    <recommendedName>
        <fullName evidence="3">RING-type domain-containing protein</fullName>
    </recommendedName>
</protein>
<evidence type="ECO:0000313" key="5">
    <source>
        <dbReference type="Proteomes" id="UP000030748"/>
    </source>
</evidence>
<dbReference type="eggNOG" id="KOG0800">
    <property type="taxonomic scope" value="Eukaryota"/>
</dbReference>
<dbReference type="GO" id="GO:0031624">
    <property type="term" value="F:ubiquitin conjugating enzyme binding"/>
    <property type="evidence" value="ECO:0000318"/>
    <property type="project" value="GO_Central"/>
</dbReference>
<feature type="region of interest" description="Disordered" evidence="2">
    <location>
        <begin position="23"/>
        <end position="53"/>
    </location>
</feature>
<evidence type="ECO:0000313" key="4">
    <source>
        <dbReference type="EMBL" id="EYU20581.1"/>
    </source>
</evidence>
<dbReference type="GO" id="GO:0008270">
    <property type="term" value="F:zinc ion binding"/>
    <property type="evidence" value="ECO:0007669"/>
    <property type="project" value="UniProtKB-KW"/>
</dbReference>
<reference evidence="4 5" key="1">
    <citation type="journal article" date="2013" name="Proc. Natl. Acad. Sci. U.S.A.">
        <title>Fine-scale variation in meiotic recombination in Mimulus inferred from population shotgun sequencing.</title>
        <authorList>
            <person name="Hellsten U."/>
            <person name="Wright K.M."/>
            <person name="Jenkins J."/>
            <person name="Shu S."/>
            <person name="Yuan Y."/>
            <person name="Wessler S.R."/>
            <person name="Schmutz J."/>
            <person name="Willis J.H."/>
            <person name="Rokhsar D.S."/>
        </authorList>
    </citation>
    <scope>NUCLEOTIDE SEQUENCE [LARGE SCALE GENOMIC DNA]</scope>
    <source>
        <strain evidence="5">cv. DUN x IM62</strain>
    </source>
</reference>
<proteinExistence type="predicted"/>
<sequence>MDEERRKRMRRTTLDQLEEGRLILAVPEMNESESEEAETSASDSDQDFECSDDDNFLYGAIQSGLYSSEDELEYFYDDDQEVEQDDVDPDELSYEELIALGEMVGVENRGLSEAEINKHLNPIILCQSTTNLLIDRCVICQVEYEKGDKLVTLGCDHPYHGDCIAKWLQIKKICPICNNEVTRVEISKTEEKMNANEFESSM</sequence>
<evidence type="ECO:0000259" key="3">
    <source>
        <dbReference type="PROSITE" id="PS50089"/>
    </source>
</evidence>
<dbReference type="EMBL" id="KI632264">
    <property type="protein sequence ID" value="EYU20581.1"/>
    <property type="molecule type" value="Genomic_DNA"/>
</dbReference>
<gene>
    <name evidence="4" type="ORF">MIMGU_mgv1a014065mg</name>
</gene>